<dbReference type="GO" id="GO:0009986">
    <property type="term" value="C:cell surface"/>
    <property type="evidence" value="ECO:0007669"/>
    <property type="project" value="Ensembl"/>
</dbReference>
<keyword evidence="4" id="KW-0646">Protease inhibitor</keyword>
<keyword evidence="5 13" id="KW-0732">Signal</keyword>
<dbReference type="InterPro" id="IPR020901">
    <property type="entry name" value="Prtase_inh_Kunz-CS"/>
</dbReference>
<dbReference type="CDD" id="cd22611">
    <property type="entry name" value="Kunitz_eppin"/>
    <property type="match status" value="1"/>
</dbReference>
<dbReference type="InterPro" id="IPR036880">
    <property type="entry name" value="Kunitz_BPTI_sf"/>
</dbReference>
<dbReference type="GO" id="GO:0005615">
    <property type="term" value="C:extracellular space"/>
    <property type="evidence" value="ECO:0007669"/>
    <property type="project" value="Ensembl"/>
</dbReference>
<evidence type="ECO:0000256" key="5">
    <source>
        <dbReference type="ARBA" id="ARBA00022729"/>
    </source>
</evidence>
<evidence type="ECO:0000313" key="17">
    <source>
        <dbReference type="Proteomes" id="UP000233040"/>
    </source>
</evidence>
<evidence type="ECO:0000256" key="4">
    <source>
        <dbReference type="ARBA" id="ARBA00022690"/>
    </source>
</evidence>
<dbReference type="GO" id="GO:0004867">
    <property type="term" value="F:serine-type endopeptidase inhibitor activity"/>
    <property type="evidence" value="ECO:0007669"/>
    <property type="project" value="UniProtKB-KW"/>
</dbReference>
<evidence type="ECO:0000256" key="8">
    <source>
        <dbReference type="ARBA" id="ARBA00054082"/>
    </source>
</evidence>
<organism evidence="16 17">
    <name type="scientific">Cebus imitator</name>
    <name type="common">Panamanian white-faced capuchin</name>
    <name type="synonym">Cebus capucinus imitator</name>
    <dbReference type="NCBI Taxonomy" id="2715852"/>
    <lineage>
        <taxon>Eukaryota</taxon>
        <taxon>Metazoa</taxon>
        <taxon>Chordata</taxon>
        <taxon>Craniata</taxon>
        <taxon>Vertebrata</taxon>
        <taxon>Euteleostomi</taxon>
        <taxon>Mammalia</taxon>
        <taxon>Eutheria</taxon>
        <taxon>Euarchontoglires</taxon>
        <taxon>Primates</taxon>
        <taxon>Haplorrhini</taxon>
        <taxon>Platyrrhini</taxon>
        <taxon>Cebidae</taxon>
        <taxon>Cebinae</taxon>
        <taxon>Cebus</taxon>
    </lineage>
</organism>
<evidence type="ECO:0000256" key="3">
    <source>
        <dbReference type="ARBA" id="ARBA00022529"/>
    </source>
</evidence>
<evidence type="ECO:0000313" key="16">
    <source>
        <dbReference type="Ensembl" id="ENSCCAP00000004077.1"/>
    </source>
</evidence>
<dbReference type="STRING" id="9516.ENSCCAP00000004077"/>
<dbReference type="GO" id="GO:0042742">
    <property type="term" value="P:defense response to bacterium"/>
    <property type="evidence" value="ECO:0007669"/>
    <property type="project" value="Ensembl"/>
</dbReference>
<evidence type="ECO:0000256" key="9">
    <source>
        <dbReference type="ARBA" id="ARBA00066283"/>
    </source>
</evidence>
<evidence type="ECO:0000256" key="13">
    <source>
        <dbReference type="SAM" id="SignalP"/>
    </source>
</evidence>
<dbReference type="SUPFAM" id="SSF57362">
    <property type="entry name" value="BPTI-like"/>
    <property type="match status" value="1"/>
</dbReference>
<dbReference type="SMART" id="SM00131">
    <property type="entry name" value="KU"/>
    <property type="match status" value="1"/>
</dbReference>
<dbReference type="Proteomes" id="UP000233040">
    <property type="component" value="Unassembled WGS sequence"/>
</dbReference>
<evidence type="ECO:0000256" key="7">
    <source>
        <dbReference type="ARBA" id="ARBA00023157"/>
    </source>
</evidence>
<dbReference type="SMART" id="SM00217">
    <property type="entry name" value="WAP"/>
    <property type="match status" value="1"/>
</dbReference>
<dbReference type="SUPFAM" id="SSF57256">
    <property type="entry name" value="Elafin-like"/>
    <property type="match status" value="1"/>
</dbReference>
<evidence type="ECO:0000259" key="14">
    <source>
        <dbReference type="PROSITE" id="PS50279"/>
    </source>
</evidence>
<evidence type="ECO:0000259" key="15">
    <source>
        <dbReference type="PROSITE" id="PS51390"/>
    </source>
</evidence>
<feature type="signal peptide" evidence="13">
    <location>
        <begin position="1"/>
        <end position="21"/>
    </location>
</feature>
<dbReference type="PROSITE" id="PS00280">
    <property type="entry name" value="BPTI_KUNITZ_1"/>
    <property type="match status" value="1"/>
</dbReference>
<reference evidence="16" key="2">
    <citation type="submission" date="2025-09" db="UniProtKB">
        <authorList>
            <consortium name="Ensembl"/>
        </authorList>
    </citation>
    <scope>IDENTIFICATION</scope>
</reference>
<dbReference type="InterPro" id="IPR008197">
    <property type="entry name" value="WAP_dom"/>
</dbReference>
<feature type="domain" description="WAP" evidence="15">
    <location>
        <begin position="26"/>
        <end position="73"/>
    </location>
</feature>
<dbReference type="AlphaFoldDB" id="A0A2K5PKD6"/>
<evidence type="ECO:0000256" key="1">
    <source>
        <dbReference type="ARBA" id="ARBA00004613"/>
    </source>
</evidence>
<dbReference type="Ensembl" id="ENSCCAT00000021112.1">
    <property type="protein sequence ID" value="ENSCCAP00000004077.1"/>
    <property type="gene ID" value="ENSCCAG00000019404.1"/>
</dbReference>
<comment type="subcellular location">
    <subcellularLocation>
        <location evidence="1">Secreted</location>
    </subcellularLocation>
</comment>
<dbReference type="PANTHER" id="PTHR46751">
    <property type="entry name" value="EPPIN"/>
    <property type="match status" value="1"/>
</dbReference>
<dbReference type="Pfam" id="PF00014">
    <property type="entry name" value="Kunitz_BPTI"/>
    <property type="match status" value="1"/>
</dbReference>
<keyword evidence="2" id="KW-0964">Secreted</keyword>
<accession>A0A2K5PKD6</accession>
<name>A0A2K5PKD6_CEBIM</name>
<keyword evidence="3" id="KW-0929">Antimicrobial</keyword>
<sequence length="133" mass="15297">MGSSGLLSLLVLFIFLVNVQGPGLTDWLFAKRCPRIKEECAFKERDVCTKDRQCQDNKKCCVFSCGKKCFDVTQDVCEMPKETGPCMAFFRRWWYDKKNDTCSIFIYGGCQGNNNNFQSKTNCLNTCKKKRVP</sequence>
<dbReference type="GO" id="GO:0090281">
    <property type="term" value="P:negative regulation of calcium ion import"/>
    <property type="evidence" value="ECO:0007669"/>
    <property type="project" value="Ensembl"/>
</dbReference>
<dbReference type="PROSITE" id="PS50279">
    <property type="entry name" value="BPTI_KUNITZ_2"/>
    <property type="match status" value="1"/>
</dbReference>
<dbReference type="PRINTS" id="PR00759">
    <property type="entry name" value="BASICPTASE"/>
</dbReference>
<proteinExistence type="predicted"/>
<keyword evidence="7" id="KW-1015">Disulfide bond</keyword>
<dbReference type="Gene3D" id="4.10.75.10">
    <property type="entry name" value="Elafin-like"/>
    <property type="match status" value="1"/>
</dbReference>
<evidence type="ECO:0000256" key="6">
    <source>
        <dbReference type="ARBA" id="ARBA00022900"/>
    </source>
</evidence>
<evidence type="ECO:0000256" key="10">
    <source>
        <dbReference type="ARBA" id="ARBA00069370"/>
    </source>
</evidence>
<dbReference type="Gene3D" id="4.10.410.10">
    <property type="entry name" value="Pancreatic trypsin inhibitor Kunitz domain"/>
    <property type="match status" value="1"/>
</dbReference>
<dbReference type="GeneTree" id="ENSGT00940000156753"/>
<protein>
    <recommendedName>
        <fullName evidence="10">Eppin</fullName>
    </recommendedName>
    <alternativeName>
        <fullName evidence="11">Epididymal protease inhibitor</fullName>
    </alternativeName>
    <alternativeName>
        <fullName evidence="12">Serine protease inhibitor-like with Kunitz and WAP domains 1</fullName>
    </alternativeName>
</protein>
<evidence type="ECO:0000256" key="12">
    <source>
        <dbReference type="ARBA" id="ARBA00079073"/>
    </source>
</evidence>
<keyword evidence="6" id="KW-0722">Serine protease inhibitor</keyword>
<dbReference type="GO" id="GO:0001669">
    <property type="term" value="C:acrosomal vesicle"/>
    <property type="evidence" value="ECO:0007669"/>
    <property type="project" value="Ensembl"/>
</dbReference>
<dbReference type="PROSITE" id="PS51390">
    <property type="entry name" value="WAP"/>
    <property type="match status" value="1"/>
</dbReference>
<feature type="domain" description="BPTI/Kunitz inhibitor" evidence="14">
    <location>
        <begin position="77"/>
        <end position="127"/>
    </location>
</feature>
<evidence type="ECO:0000256" key="11">
    <source>
        <dbReference type="ARBA" id="ARBA00076201"/>
    </source>
</evidence>
<reference evidence="16" key="1">
    <citation type="submission" date="2025-08" db="UniProtKB">
        <authorList>
            <consortium name="Ensembl"/>
        </authorList>
    </citation>
    <scope>IDENTIFICATION</scope>
</reference>
<dbReference type="GO" id="GO:0032991">
    <property type="term" value="C:protein-containing complex"/>
    <property type="evidence" value="ECO:0007669"/>
    <property type="project" value="Ensembl"/>
</dbReference>
<comment type="function">
    <text evidence="8">Serine protease inhibitor that plays an essential role in male reproduction and fertility. Modulates the hydrolysis of SEMG1 by KLK3/PSA (a serine protease), provides antimicrobial protection for spermatozoa in the ejaculate coagulum, and binds SEMG1 thereby inhibiting sperm motility.</text>
</comment>
<comment type="subunit">
    <text evidence="9">Monomer. Homodimer. Homomultimers. Interacts with SEMG1 (via 164-283 AA). Interacts with LTF. Found in a complex with LTF, CLU, EPPIN and SEMG1.</text>
</comment>
<keyword evidence="17" id="KW-1185">Reference proteome</keyword>
<evidence type="ECO:0000256" key="2">
    <source>
        <dbReference type="ARBA" id="ARBA00022525"/>
    </source>
</evidence>
<dbReference type="PANTHER" id="PTHR46751:SF2">
    <property type="entry name" value="EPPIN"/>
    <property type="match status" value="1"/>
</dbReference>
<dbReference type="InterPro" id="IPR051388">
    <property type="entry name" value="Serpin_venom_toxin"/>
</dbReference>
<dbReference type="GO" id="GO:1901318">
    <property type="term" value="P:negative regulation of flagellated sperm motility"/>
    <property type="evidence" value="ECO:0007669"/>
    <property type="project" value="Ensembl"/>
</dbReference>
<dbReference type="FunFam" id="4.10.75.10:FF:000004">
    <property type="entry name" value="WAP four-disulfide core domain 6A"/>
    <property type="match status" value="1"/>
</dbReference>
<dbReference type="InterPro" id="IPR036645">
    <property type="entry name" value="Elafin-like_sf"/>
</dbReference>
<feature type="chain" id="PRO_5014328440" description="Eppin" evidence="13">
    <location>
        <begin position="22"/>
        <end position="133"/>
    </location>
</feature>
<dbReference type="FunFam" id="4.10.410.10:FF:000015">
    <property type="entry name" value="WAP four-disulfide core domain 6A"/>
    <property type="match status" value="1"/>
</dbReference>
<dbReference type="InterPro" id="IPR002223">
    <property type="entry name" value="Kunitz_BPTI"/>
</dbReference>
<dbReference type="Pfam" id="PF00095">
    <property type="entry name" value="WAP"/>
    <property type="match status" value="1"/>
</dbReference>
<dbReference type="OMA" id="CCVFNCG"/>